<evidence type="ECO:0000313" key="2">
    <source>
        <dbReference type="Proteomes" id="UP000038045"/>
    </source>
</evidence>
<protein>
    <submittedName>
        <fullName evidence="3">Uncharacterized protein</fullName>
    </submittedName>
</protein>
<keyword evidence="1" id="KW-0812">Transmembrane</keyword>
<keyword evidence="1" id="KW-0472">Membrane</keyword>
<proteinExistence type="predicted"/>
<dbReference type="AlphaFoldDB" id="A0A0N4Z3C5"/>
<sequence length="121" mass="14396">MKLQQINITNNNTPKIWMNICLELMSKTFNDNKQIKFIRRWIKKSVDFKKRIKSNHLKLEPLCCLQSCLIREGCITVAVMEAIFVVISFICLFVDYHNNELIYELLQNSSIYKFNKRCRCA</sequence>
<keyword evidence="1" id="KW-1133">Transmembrane helix</keyword>
<evidence type="ECO:0000256" key="1">
    <source>
        <dbReference type="SAM" id="Phobius"/>
    </source>
</evidence>
<accession>A0A0N4Z3C5</accession>
<reference evidence="3" key="1">
    <citation type="submission" date="2017-02" db="UniProtKB">
        <authorList>
            <consortium name="WormBaseParasite"/>
        </authorList>
    </citation>
    <scope>IDENTIFICATION</scope>
</reference>
<name>A0A0N4Z3C5_PARTI</name>
<evidence type="ECO:0000313" key="3">
    <source>
        <dbReference type="WBParaSite" id="PTRK_0000140100.1"/>
    </source>
</evidence>
<dbReference type="Proteomes" id="UP000038045">
    <property type="component" value="Unplaced"/>
</dbReference>
<feature type="transmembrane region" description="Helical" evidence="1">
    <location>
        <begin position="75"/>
        <end position="96"/>
    </location>
</feature>
<keyword evidence="2" id="KW-1185">Reference proteome</keyword>
<organism evidence="2 3">
    <name type="scientific">Parastrongyloides trichosuri</name>
    <name type="common">Possum-specific nematode worm</name>
    <dbReference type="NCBI Taxonomy" id="131310"/>
    <lineage>
        <taxon>Eukaryota</taxon>
        <taxon>Metazoa</taxon>
        <taxon>Ecdysozoa</taxon>
        <taxon>Nematoda</taxon>
        <taxon>Chromadorea</taxon>
        <taxon>Rhabditida</taxon>
        <taxon>Tylenchina</taxon>
        <taxon>Panagrolaimomorpha</taxon>
        <taxon>Strongyloidoidea</taxon>
        <taxon>Strongyloididae</taxon>
        <taxon>Parastrongyloides</taxon>
    </lineage>
</organism>
<dbReference type="WBParaSite" id="PTRK_0000140100.1">
    <property type="protein sequence ID" value="PTRK_0000140100.1"/>
    <property type="gene ID" value="PTRK_0000140100"/>
</dbReference>